<feature type="compositionally biased region" description="Polar residues" evidence="2">
    <location>
        <begin position="368"/>
        <end position="381"/>
    </location>
</feature>
<feature type="coiled-coil region" evidence="1">
    <location>
        <begin position="608"/>
        <end position="758"/>
    </location>
</feature>
<accession>A0ABM3ZFK5</accession>
<feature type="coiled-coil region" evidence="1">
    <location>
        <begin position="805"/>
        <end position="907"/>
    </location>
</feature>
<name>A0ABM3ZFK5_PANGU</name>
<feature type="coiled-coil region" evidence="1">
    <location>
        <begin position="1028"/>
        <end position="1079"/>
    </location>
</feature>
<dbReference type="PANTHER" id="PTHR33689:SF1">
    <property type="entry name" value="FAS-BINDING FACTOR 1"/>
    <property type="match status" value="1"/>
</dbReference>
<feature type="compositionally biased region" description="Polar residues" evidence="2">
    <location>
        <begin position="464"/>
        <end position="474"/>
    </location>
</feature>
<feature type="compositionally biased region" description="Basic and acidic residues" evidence="2">
    <location>
        <begin position="264"/>
        <end position="288"/>
    </location>
</feature>
<feature type="compositionally biased region" description="Acidic residues" evidence="2">
    <location>
        <begin position="245"/>
        <end position="255"/>
    </location>
</feature>
<feature type="region of interest" description="Disordered" evidence="2">
    <location>
        <begin position="153"/>
        <end position="515"/>
    </location>
</feature>
<gene>
    <name evidence="5" type="primary">LOC132711665</name>
</gene>
<dbReference type="InterPro" id="IPR049390">
    <property type="entry name" value="FBF1_C"/>
</dbReference>
<dbReference type="InterPro" id="IPR033561">
    <property type="entry name" value="FBF1"/>
</dbReference>
<dbReference type="Proteomes" id="UP001652622">
    <property type="component" value="Unplaced"/>
</dbReference>
<feature type="compositionally biased region" description="Basic and acidic residues" evidence="2">
    <location>
        <begin position="159"/>
        <end position="172"/>
    </location>
</feature>
<keyword evidence="1" id="KW-0175">Coiled coil</keyword>
<feature type="compositionally biased region" description="Basic and acidic residues" evidence="2">
    <location>
        <begin position="446"/>
        <end position="457"/>
    </location>
</feature>
<feature type="domain" description="Fas-binding factor 1 C-terminal" evidence="3">
    <location>
        <begin position="632"/>
        <end position="1167"/>
    </location>
</feature>
<proteinExistence type="predicted"/>
<feature type="compositionally biased region" description="Basic and acidic residues" evidence="2">
    <location>
        <begin position="306"/>
        <end position="325"/>
    </location>
</feature>
<feature type="coiled-coil region" evidence="1">
    <location>
        <begin position="965"/>
        <end position="999"/>
    </location>
</feature>
<evidence type="ECO:0000256" key="2">
    <source>
        <dbReference type="SAM" id="MobiDB-lite"/>
    </source>
</evidence>
<dbReference type="RefSeq" id="XP_060547128.1">
    <property type="nucleotide sequence ID" value="XM_060691145.1"/>
</dbReference>
<organism evidence="4 5">
    <name type="scientific">Pantherophis guttatus</name>
    <name type="common">Corn snake</name>
    <name type="synonym">Elaphe guttata</name>
    <dbReference type="NCBI Taxonomy" id="94885"/>
    <lineage>
        <taxon>Eukaryota</taxon>
        <taxon>Metazoa</taxon>
        <taxon>Chordata</taxon>
        <taxon>Craniata</taxon>
        <taxon>Vertebrata</taxon>
        <taxon>Euteleostomi</taxon>
        <taxon>Lepidosauria</taxon>
        <taxon>Squamata</taxon>
        <taxon>Bifurcata</taxon>
        <taxon>Unidentata</taxon>
        <taxon>Episquamata</taxon>
        <taxon>Toxicofera</taxon>
        <taxon>Serpentes</taxon>
        <taxon>Colubroidea</taxon>
        <taxon>Colubridae</taxon>
        <taxon>Colubrinae</taxon>
        <taxon>Pantherophis</taxon>
    </lineage>
</organism>
<evidence type="ECO:0000256" key="1">
    <source>
        <dbReference type="SAM" id="Coils"/>
    </source>
</evidence>
<dbReference type="Pfam" id="PF21007">
    <property type="entry name" value="FBF1"/>
    <property type="match status" value="1"/>
</dbReference>
<feature type="compositionally biased region" description="Polar residues" evidence="2">
    <location>
        <begin position="214"/>
        <end position="227"/>
    </location>
</feature>
<feature type="compositionally biased region" description="Polar residues" evidence="2">
    <location>
        <begin position="496"/>
        <end position="513"/>
    </location>
</feature>
<reference evidence="5" key="1">
    <citation type="submission" date="2025-08" db="UniProtKB">
        <authorList>
            <consortium name="RefSeq"/>
        </authorList>
    </citation>
    <scope>IDENTIFICATION</scope>
    <source>
        <tissue evidence="5">Blood</tissue>
    </source>
</reference>
<dbReference type="GeneID" id="132711665"/>
<evidence type="ECO:0000313" key="4">
    <source>
        <dbReference type="Proteomes" id="UP001652622"/>
    </source>
</evidence>
<dbReference type="PANTHER" id="PTHR33689">
    <property type="entry name" value="FAS-BINDING FACTOR 1"/>
    <property type="match status" value="1"/>
</dbReference>
<evidence type="ECO:0000259" key="3">
    <source>
        <dbReference type="Pfam" id="PF21007"/>
    </source>
</evidence>
<protein>
    <submittedName>
        <fullName evidence="5">Fas-binding factor 1 homolog</fullName>
    </submittedName>
</protein>
<feature type="compositionally biased region" description="Low complexity" evidence="2">
    <location>
        <begin position="398"/>
        <end position="411"/>
    </location>
</feature>
<evidence type="ECO:0000313" key="5">
    <source>
        <dbReference type="RefSeq" id="XP_060547128.1"/>
    </source>
</evidence>
<sequence>CYSQLLSGVFLSRYGLEFASAIPEFSTHSFVWLVVGSIDDVLGDLLGDDDDIPANSGKPTSFGSTDGKAREIVPQTNRKGLLDDDFFSKMAVEEGADAEEFDISDVDPEAVLETLKDMDEMEADILGIKKTNPKSPQKAVKGVGTAEPLAEAAKTKTTTKIERGDSASEVSKDLGSVPSASKPLKQRFSLEDIDDPLAGLLSDDEETPVKKTHSSITKTTPEINGTPNEKVHGHAVAPKQKQEELTFEDDGDDLMEALGFGDTSKAEVKSGRRNEEKESGPVRARQDELLGLGTAKKLLERPSTGEPKEFKLDKKYQKQTDKEDALGDDFTFGAYQPTMASTPEGRRSRRQSVRFSSENLSDLKSEQRSMPSPSASNSPVRNKSGADWLGLKDEDSDLLPSSPLKEPSKSSARGTTLDMPSFPSEAKHPPPPLPTTIQGPLTTKQVTEEVIQKKEPAENDGDSWLNNVLSQKISQTREKMKKRSGSLDVQTHGDHPTSQQVISTQEQHLSAATSDKPARLEQLESFVPWERSQEQSAPLFPSDSRKGTPFGDTISRASATFWQGHQEITKVPVNSQALISEPHLLSSPNNADYEKRMAGVQAQLRETLGTYQAELLSAQTRLTELEVQVRRLELEKNQQKLLLESLQRRHQEDLELIENAHRNRVKVVEDSYRQREDRLRQENEELVAQYLSRCQSAEQAKSEMLAQHQRRLTELEQEKAKEIDRLQELQRMSILEMRKDHEEQLQRLKQLKSQEIDAVTSATSYTRSLNGVIDQMEKFSSNLNDLASKVEATHHTTHQGLEMGARQRDEQLRVLQDRLNRQQRDMEDERGRLQEVISKMEARLNEQTRLLEQERWRVTTEQAKVESLQRSLEEQRRVMTQQLTMEREELERAKNSLLEEQKAVMQKCAEERRKVAAEWSELHVQQRLSKERSEREVDRALQIDSQREGAIMSLAKEQADLKIKSSELRSREEQLVRDRELLEQEKQELRLEKERVNATALHVKQRADEINNMSKLSSHKYEEGEKALVEAKKVESEHQARLQTLQQQMEWLRQQEEHLHQERLSLSHQRRQLEQLRMELPSNPRAFQNMAQVPLSGTPDKLISNVHFLPLPVTVPPKVNPGNTGASQGLPRPDTADLCAKLVLHKITAERDHDFLEEEQFFLETLKRTSYKTSFQSA</sequence>
<feature type="non-terminal residue" evidence="5">
    <location>
        <position position="1"/>
    </location>
</feature>
<keyword evidence="4" id="KW-1185">Reference proteome</keyword>